<name>A0A0G0TCW1_9BACT</name>
<dbReference type="InterPro" id="IPR050596">
    <property type="entry name" value="AspAT/PAT-like"/>
</dbReference>
<dbReference type="Proteomes" id="UP000034664">
    <property type="component" value="Unassembled WGS sequence"/>
</dbReference>
<keyword evidence="5" id="KW-0663">Pyridoxal phosphate</keyword>
<organism evidence="8 9">
    <name type="scientific">Candidatus Roizmanbacteria bacterium GW2011_GWB1_40_7</name>
    <dbReference type="NCBI Taxonomy" id="1618482"/>
    <lineage>
        <taxon>Bacteria</taxon>
        <taxon>Candidatus Roizmaniibacteriota</taxon>
    </lineage>
</organism>
<dbReference type="InterPro" id="IPR004839">
    <property type="entry name" value="Aminotransferase_I/II_large"/>
</dbReference>
<evidence type="ECO:0000256" key="3">
    <source>
        <dbReference type="ARBA" id="ARBA00022576"/>
    </source>
</evidence>
<dbReference type="InterPro" id="IPR004838">
    <property type="entry name" value="NHTrfase_class1_PyrdxlP-BS"/>
</dbReference>
<dbReference type="InterPro" id="IPR015422">
    <property type="entry name" value="PyrdxlP-dep_Trfase_small"/>
</dbReference>
<dbReference type="PROSITE" id="PS00105">
    <property type="entry name" value="AA_TRANSFER_CLASS_1"/>
    <property type="match status" value="1"/>
</dbReference>
<dbReference type="EC" id="2.6.1.-" evidence="6"/>
<comment type="cofactor">
    <cofactor evidence="1 6">
        <name>pyridoxal 5'-phosphate</name>
        <dbReference type="ChEBI" id="CHEBI:597326"/>
    </cofactor>
</comment>
<dbReference type="GO" id="GO:0006520">
    <property type="term" value="P:amino acid metabolic process"/>
    <property type="evidence" value="ECO:0007669"/>
    <property type="project" value="InterPro"/>
</dbReference>
<evidence type="ECO:0000313" key="8">
    <source>
        <dbReference type="EMBL" id="KKR72646.1"/>
    </source>
</evidence>
<protein>
    <recommendedName>
        <fullName evidence="6">Aminotransferase</fullName>
        <ecNumber evidence="6">2.6.1.-</ecNumber>
    </recommendedName>
</protein>
<keyword evidence="3 6" id="KW-0032">Aminotransferase</keyword>
<dbReference type="CDD" id="cd00609">
    <property type="entry name" value="AAT_like"/>
    <property type="match status" value="1"/>
</dbReference>
<dbReference type="GO" id="GO:0008483">
    <property type="term" value="F:transaminase activity"/>
    <property type="evidence" value="ECO:0007669"/>
    <property type="project" value="UniProtKB-KW"/>
</dbReference>
<evidence type="ECO:0000256" key="4">
    <source>
        <dbReference type="ARBA" id="ARBA00022679"/>
    </source>
</evidence>
<dbReference type="EMBL" id="LBZM01000003">
    <property type="protein sequence ID" value="KKR72646.1"/>
    <property type="molecule type" value="Genomic_DNA"/>
</dbReference>
<evidence type="ECO:0000313" key="9">
    <source>
        <dbReference type="Proteomes" id="UP000034664"/>
    </source>
</evidence>
<evidence type="ECO:0000256" key="5">
    <source>
        <dbReference type="ARBA" id="ARBA00022898"/>
    </source>
</evidence>
<proteinExistence type="inferred from homology"/>
<dbReference type="Gene3D" id="3.40.640.10">
    <property type="entry name" value="Type I PLP-dependent aspartate aminotransferase-like (Major domain)"/>
    <property type="match status" value="1"/>
</dbReference>
<reference evidence="8 9" key="1">
    <citation type="journal article" date="2015" name="Nature">
        <title>rRNA introns, odd ribosomes, and small enigmatic genomes across a large radiation of phyla.</title>
        <authorList>
            <person name="Brown C.T."/>
            <person name="Hug L.A."/>
            <person name="Thomas B.C."/>
            <person name="Sharon I."/>
            <person name="Castelle C.J."/>
            <person name="Singh A."/>
            <person name="Wilkins M.J."/>
            <person name="Williams K.H."/>
            <person name="Banfield J.F."/>
        </authorList>
    </citation>
    <scope>NUCLEOTIDE SEQUENCE [LARGE SCALE GENOMIC DNA]</scope>
</reference>
<dbReference type="AlphaFoldDB" id="A0A0G0TCW1"/>
<feature type="domain" description="Aminotransferase class I/classII large" evidence="7">
    <location>
        <begin position="21"/>
        <end position="370"/>
    </location>
</feature>
<dbReference type="PANTHER" id="PTHR46383:SF1">
    <property type="entry name" value="ASPARTATE AMINOTRANSFERASE"/>
    <property type="match status" value="1"/>
</dbReference>
<dbReference type="PANTHER" id="PTHR46383">
    <property type="entry name" value="ASPARTATE AMINOTRANSFERASE"/>
    <property type="match status" value="1"/>
</dbReference>
<dbReference type="Pfam" id="PF00155">
    <property type="entry name" value="Aminotran_1_2"/>
    <property type="match status" value="1"/>
</dbReference>
<accession>A0A0G0TCW1</accession>
<evidence type="ECO:0000256" key="1">
    <source>
        <dbReference type="ARBA" id="ARBA00001933"/>
    </source>
</evidence>
<dbReference type="GO" id="GO:0030170">
    <property type="term" value="F:pyridoxal phosphate binding"/>
    <property type="evidence" value="ECO:0007669"/>
    <property type="project" value="InterPro"/>
</dbReference>
<keyword evidence="4 6" id="KW-0808">Transferase</keyword>
<gene>
    <name evidence="8" type="ORF">UU14_C0003G0009</name>
</gene>
<dbReference type="InterPro" id="IPR015424">
    <property type="entry name" value="PyrdxlP-dep_Trfase"/>
</dbReference>
<dbReference type="SUPFAM" id="SSF53383">
    <property type="entry name" value="PLP-dependent transferases"/>
    <property type="match status" value="1"/>
</dbReference>
<evidence type="ECO:0000256" key="6">
    <source>
        <dbReference type="RuleBase" id="RU000481"/>
    </source>
</evidence>
<evidence type="ECO:0000259" key="7">
    <source>
        <dbReference type="Pfam" id="PF00155"/>
    </source>
</evidence>
<dbReference type="Gene3D" id="3.90.1150.10">
    <property type="entry name" value="Aspartate Aminotransferase, domain 1"/>
    <property type="match status" value="1"/>
</dbReference>
<dbReference type="InterPro" id="IPR015421">
    <property type="entry name" value="PyrdxlP-dep_Trfase_major"/>
</dbReference>
<evidence type="ECO:0000256" key="2">
    <source>
        <dbReference type="ARBA" id="ARBA00007441"/>
    </source>
</evidence>
<comment type="caution">
    <text evidence="8">The sequence shown here is derived from an EMBL/GenBank/DDBJ whole genome shotgun (WGS) entry which is preliminary data.</text>
</comment>
<comment type="similarity">
    <text evidence="2 6">Belongs to the class-I pyridoxal-phosphate-dependent aminotransferase family.</text>
</comment>
<sequence>MKPLLSAIKRIELEARKIDGVISLAQGLPGLSSDNMIREAATQAINNGYADRYSFSAGLPELRKELSVFLQKQHLNYNPDSEIIIAVGAVEALSSIALSLLEPGDEAITLTPTYFANYRNIVSVARGVLKPVPFDEKSNWRIDFEVLEKTISNKTKLLILCNPNNPTGSVIPKDDLVKLAELALTHNFVIVLDDVYHDIYFGEKPYVLCEDTRFQNNVLRIVSFSKVFAMCGWRIAALHGPERLIQQIIPVHDVLVNCAPVVSQYAVLEGLKHFDRIAEEARTTYKTQRDFAVQELNKLSDYFEFSTPDGAYYIFPKLKNIKDDDAFCMDVLKKAKVALVPGSDSGPGGEGHVRICFGRSMEELEEGMRRFQEYFRQL</sequence>